<dbReference type="WBParaSite" id="ALUE_0000178601-mRNA-1">
    <property type="protein sequence ID" value="ALUE_0000178601-mRNA-1"/>
    <property type="gene ID" value="ALUE_0000178601"/>
</dbReference>
<sequence length="78" mass="9201">MQKQLEICEKQKQTVKTDLDSMQSIHNALLSDHDRLQTLHDMLIADYDRAKYDNSQLKLKLKNQKVSIALIFYFFANN</sequence>
<organism evidence="1 2">
    <name type="scientific">Ascaris lumbricoides</name>
    <name type="common">Giant roundworm</name>
    <dbReference type="NCBI Taxonomy" id="6252"/>
    <lineage>
        <taxon>Eukaryota</taxon>
        <taxon>Metazoa</taxon>
        <taxon>Ecdysozoa</taxon>
        <taxon>Nematoda</taxon>
        <taxon>Chromadorea</taxon>
        <taxon>Rhabditida</taxon>
        <taxon>Spirurina</taxon>
        <taxon>Ascaridomorpha</taxon>
        <taxon>Ascaridoidea</taxon>
        <taxon>Ascarididae</taxon>
        <taxon>Ascaris</taxon>
    </lineage>
</organism>
<dbReference type="AlphaFoldDB" id="A0A0M3HJU1"/>
<evidence type="ECO:0000313" key="2">
    <source>
        <dbReference type="WBParaSite" id="ALUE_0000178601-mRNA-1"/>
    </source>
</evidence>
<evidence type="ECO:0000313" key="1">
    <source>
        <dbReference type="Proteomes" id="UP000036681"/>
    </source>
</evidence>
<reference evidence="2" key="1">
    <citation type="submission" date="2017-02" db="UniProtKB">
        <authorList>
            <consortium name="WormBaseParasite"/>
        </authorList>
    </citation>
    <scope>IDENTIFICATION</scope>
</reference>
<accession>A0A0M3HJU1</accession>
<name>A0A0M3HJU1_ASCLU</name>
<dbReference type="Proteomes" id="UP000036681">
    <property type="component" value="Unplaced"/>
</dbReference>
<protein>
    <submittedName>
        <fullName evidence="2">Uncharacterized protein</fullName>
    </submittedName>
</protein>
<proteinExistence type="predicted"/>
<keyword evidence="1" id="KW-1185">Reference proteome</keyword>